<keyword evidence="6" id="KW-0119">Carbohydrate metabolism</keyword>
<dbReference type="PANTHER" id="PTHR38050:SF2">
    <property type="entry name" value="FERULOYL ESTERASE C-RELATED"/>
    <property type="match status" value="1"/>
</dbReference>
<dbReference type="SUPFAM" id="SSF53474">
    <property type="entry name" value="alpha/beta-Hydrolases"/>
    <property type="match status" value="1"/>
</dbReference>
<dbReference type="GO" id="GO:0005576">
    <property type="term" value="C:extracellular region"/>
    <property type="evidence" value="ECO:0007669"/>
    <property type="project" value="UniProtKB-SubCell"/>
</dbReference>
<proteinExistence type="predicted"/>
<evidence type="ECO:0008006" key="10">
    <source>
        <dbReference type="Google" id="ProtNLM"/>
    </source>
</evidence>
<dbReference type="PANTHER" id="PTHR38050">
    <property type="match status" value="1"/>
</dbReference>
<dbReference type="Proteomes" id="UP000298588">
    <property type="component" value="Chromosome"/>
</dbReference>
<gene>
    <name evidence="8" type="ORF">E8L99_00320</name>
</gene>
<comment type="subcellular location">
    <subcellularLocation>
        <location evidence="1">Secreted</location>
    </subcellularLocation>
</comment>
<keyword evidence="2" id="KW-0964">Secreted</keyword>
<name>A0A4D7QEX6_9HYPH</name>
<evidence type="ECO:0000313" key="8">
    <source>
        <dbReference type="EMBL" id="QCK84349.1"/>
    </source>
</evidence>
<keyword evidence="5" id="KW-0378">Hydrolase</keyword>
<dbReference type="RefSeq" id="WP_137097685.1">
    <property type="nucleotide sequence ID" value="NZ_CP039865.1"/>
</dbReference>
<dbReference type="InterPro" id="IPR043595">
    <property type="entry name" value="FaeB/C/D"/>
</dbReference>
<dbReference type="AlphaFoldDB" id="A0A4D7QEX6"/>
<dbReference type="EMBL" id="CP039865">
    <property type="protein sequence ID" value="QCK84349.1"/>
    <property type="molecule type" value="Genomic_DNA"/>
</dbReference>
<evidence type="ECO:0000256" key="6">
    <source>
        <dbReference type="ARBA" id="ARBA00023277"/>
    </source>
</evidence>
<evidence type="ECO:0000313" key="9">
    <source>
        <dbReference type="Proteomes" id="UP000298588"/>
    </source>
</evidence>
<keyword evidence="4" id="KW-0732">Signal</keyword>
<protein>
    <recommendedName>
        <fullName evidence="10">Polyhydroxybutyrate depolymerase</fullName>
    </recommendedName>
</protein>
<dbReference type="KEGG" id="paqt:E8L99_00320"/>
<keyword evidence="7" id="KW-0624">Polysaccharide degradation</keyword>
<accession>A0A4D7QEX6</accession>
<dbReference type="InterPro" id="IPR029058">
    <property type="entry name" value="AB_hydrolase_fold"/>
</dbReference>
<evidence type="ECO:0000256" key="5">
    <source>
        <dbReference type="ARBA" id="ARBA00022801"/>
    </source>
</evidence>
<dbReference type="Gene3D" id="3.40.50.1820">
    <property type="entry name" value="alpha/beta hydrolase"/>
    <property type="match status" value="1"/>
</dbReference>
<dbReference type="GO" id="GO:0030600">
    <property type="term" value="F:feruloyl esterase activity"/>
    <property type="evidence" value="ECO:0007669"/>
    <property type="project" value="InterPro"/>
</dbReference>
<dbReference type="GO" id="GO:0045493">
    <property type="term" value="P:xylan catabolic process"/>
    <property type="evidence" value="ECO:0007669"/>
    <property type="project" value="UniProtKB-KW"/>
</dbReference>
<reference evidence="8 9" key="1">
    <citation type="submission" date="2019-04" db="EMBL/GenBank/DDBJ databases">
        <title>Phreatobacter aquaticus sp. nov.</title>
        <authorList>
            <person name="Choi A."/>
            <person name="Baek K."/>
        </authorList>
    </citation>
    <scope>NUCLEOTIDE SEQUENCE [LARGE SCALE GENOMIC DNA]</scope>
    <source>
        <strain evidence="8 9">NMCR1094</strain>
    </source>
</reference>
<keyword evidence="9" id="KW-1185">Reference proteome</keyword>
<organism evidence="8 9">
    <name type="scientific">Phreatobacter aquaticus</name>
    <dbReference type="NCBI Taxonomy" id="2570229"/>
    <lineage>
        <taxon>Bacteria</taxon>
        <taxon>Pseudomonadati</taxon>
        <taxon>Pseudomonadota</taxon>
        <taxon>Alphaproteobacteria</taxon>
        <taxon>Hyphomicrobiales</taxon>
        <taxon>Phreatobacteraceae</taxon>
        <taxon>Phreatobacter</taxon>
    </lineage>
</organism>
<evidence type="ECO:0000256" key="4">
    <source>
        <dbReference type="ARBA" id="ARBA00022729"/>
    </source>
</evidence>
<keyword evidence="3" id="KW-0858">Xylan degradation</keyword>
<dbReference type="OrthoDB" id="9805640at2"/>
<evidence type="ECO:0000256" key="2">
    <source>
        <dbReference type="ARBA" id="ARBA00022525"/>
    </source>
</evidence>
<evidence type="ECO:0000256" key="1">
    <source>
        <dbReference type="ARBA" id="ARBA00004613"/>
    </source>
</evidence>
<evidence type="ECO:0000256" key="3">
    <source>
        <dbReference type="ARBA" id="ARBA00022651"/>
    </source>
</evidence>
<sequence length="268" mass="28414">MLAIVLGLAPASAAPCDPTSPCPVATGAYVLRAPAGWDGRSALPLVMFFHGFGSSPQQDLAETDLGTLADTRNVLLVLPIGLDRRWNVRPGGPRPRDDIAYAHEVLDDVLKRFPIDRRTIVASGFSAGAFITWNVACYAPQGFTGFLPVAGAFWEPVPEGPCPGGAVDLRHIHGLTDETVPMRGRVVGSGAKQGDIRASLAAMIRTNRCEAMPVATPGPEAETCTTWRGCDSGRTLTFCSHGGGHDMRAAFLAEGLDWLAGLERPGER</sequence>
<evidence type="ECO:0000256" key="7">
    <source>
        <dbReference type="ARBA" id="ARBA00023326"/>
    </source>
</evidence>